<feature type="transmembrane region" description="Helical" evidence="1">
    <location>
        <begin position="155"/>
        <end position="175"/>
    </location>
</feature>
<accession>A0ABT1DTP8</accession>
<keyword evidence="1" id="KW-0812">Transmembrane</keyword>
<dbReference type="RefSeq" id="WP_253240293.1">
    <property type="nucleotide sequence ID" value="NZ_JAMYJR010000030.1"/>
</dbReference>
<keyword evidence="1" id="KW-0472">Membrane</keyword>
<protein>
    <submittedName>
        <fullName evidence="2">Uncharacterized protein</fullName>
    </submittedName>
</protein>
<reference evidence="2 3" key="1">
    <citation type="submission" date="2022-06" db="EMBL/GenBank/DDBJ databases">
        <title>New Species of the Genus Actinoplanes, ActinopZanes ferrugineus.</title>
        <authorList>
            <person name="Ding P."/>
        </authorList>
    </citation>
    <scope>NUCLEOTIDE SEQUENCE [LARGE SCALE GENOMIC DNA]</scope>
    <source>
        <strain evidence="2 3">TRM88003</strain>
    </source>
</reference>
<dbReference type="Proteomes" id="UP001523369">
    <property type="component" value="Unassembled WGS sequence"/>
</dbReference>
<keyword evidence="3" id="KW-1185">Reference proteome</keyword>
<evidence type="ECO:0000256" key="1">
    <source>
        <dbReference type="SAM" id="Phobius"/>
    </source>
</evidence>
<name>A0ABT1DTP8_9ACTN</name>
<evidence type="ECO:0000313" key="2">
    <source>
        <dbReference type="EMBL" id="MCO8274214.1"/>
    </source>
</evidence>
<organism evidence="2 3">
    <name type="scientific">Paractinoplanes aksuensis</name>
    <dbReference type="NCBI Taxonomy" id="2939490"/>
    <lineage>
        <taxon>Bacteria</taxon>
        <taxon>Bacillati</taxon>
        <taxon>Actinomycetota</taxon>
        <taxon>Actinomycetes</taxon>
        <taxon>Micromonosporales</taxon>
        <taxon>Micromonosporaceae</taxon>
        <taxon>Paractinoplanes</taxon>
    </lineage>
</organism>
<keyword evidence="1" id="KW-1133">Transmembrane helix</keyword>
<evidence type="ECO:0000313" key="3">
    <source>
        <dbReference type="Proteomes" id="UP001523369"/>
    </source>
</evidence>
<sequence>MTSSTAQEDDLIGKIMSLLDKVEQKTNDLQNSINSKIGFLPGYLQDKVRSGWKSFCDFMSKVWSDVRQFVTHLGSPSTLTATANAWSDRIGGPVSGRVQTAEAGLLEVDTNWDGDAAEAYRQMLPLQKAALEKVKTVFTDGITTMLGEMVKAINLFFGALVVALGALVIGIVGAASSSATIVGLPAAPFIAAGAAGAAAAAFFAGGLNLRSTAEAANSTLRQKLNDNVGYHDGAWPPATVS</sequence>
<proteinExistence type="predicted"/>
<comment type="caution">
    <text evidence="2">The sequence shown here is derived from an EMBL/GenBank/DDBJ whole genome shotgun (WGS) entry which is preliminary data.</text>
</comment>
<dbReference type="EMBL" id="JAMYJR010000030">
    <property type="protein sequence ID" value="MCO8274214.1"/>
    <property type="molecule type" value="Genomic_DNA"/>
</dbReference>
<gene>
    <name evidence="2" type="ORF">M1L60_26795</name>
</gene>
<feature type="transmembrane region" description="Helical" evidence="1">
    <location>
        <begin position="181"/>
        <end position="204"/>
    </location>
</feature>